<proteinExistence type="predicted"/>
<dbReference type="PROSITE" id="PS50222">
    <property type="entry name" value="EF_HAND_2"/>
    <property type="match status" value="1"/>
</dbReference>
<dbReference type="InterPro" id="IPR002048">
    <property type="entry name" value="EF_hand_dom"/>
</dbReference>
<evidence type="ECO:0000256" key="1">
    <source>
        <dbReference type="SAM" id="MobiDB-lite"/>
    </source>
</evidence>
<feature type="region of interest" description="Disordered" evidence="1">
    <location>
        <begin position="573"/>
        <end position="596"/>
    </location>
</feature>
<dbReference type="InterPro" id="IPR018247">
    <property type="entry name" value="EF_Hand_1_Ca_BS"/>
</dbReference>
<name>A0ABX5LW79_9GAMM</name>
<dbReference type="EMBL" id="LAPT01000112">
    <property type="protein sequence ID" value="PXF29413.1"/>
    <property type="molecule type" value="Genomic_DNA"/>
</dbReference>
<organism evidence="3 4">
    <name type="scientific">Pokkaliibacter plantistimulans</name>
    <dbReference type="NCBI Taxonomy" id="1635171"/>
    <lineage>
        <taxon>Bacteria</taxon>
        <taxon>Pseudomonadati</taxon>
        <taxon>Pseudomonadota</taxon>
        <taxon>Gammaproteobacteria</taxon>
        <taxon>Oceanospirillales</taxon>
        <taxon>Balneatrichaceae</taxon>
        <taxon>Pokkaliibacter</taxon>
    </lineage>
</organism>
<accession>A0ABX5LW79</accession>
<gene>
    <name evidence="3" type="ORF">WH50_20855</name>
</gene>
<evidence type="ECO:0000313" key="4">
    <source>
        <dbReference type="Proteomes" id="UP000248090"/>
    </source>
</evidence>
<sequence>MTSATSPDNSGSAQAQPEPKPTQFKLPVVQDDGKDFKTVDEAQRKRATDPAGFYLFGLNNFWHGGIHLNSHSFPQHKDQTPLRCIADGEVIAYRVNEQYFRQPLLNDAGTTESGQLCTSLDFCLVRHDYLSPKRKDPEQAPATKASPPAAPAAIAVKSGESYLVNTQSDPLTIRRSLESSVFDQASNKGKLPRNSRVSVIDGVPRKGGNGMDYYQVRVESTPAGSTVVIGDDVYAPARYLLATRHVVTADSNGRIDPAGDDVIKVGKDSVVELIAQVPVKATRNGKTYTYLPVRVTAAATPANAQGRVAQVGDTLNIIEQNLRAEPLPAPPPVLHEDDLIEQQNAPASPAAKPQGEQNRLRFYSLYMHLAPYEDYQAWEQQHRLQGAIMEVTGNVRLRALQDGSGDPLILASMPIKTLPAGSRVRRTSGSQSAIISGKNGAQDFVRVTPLIQSADQSWHDDPQTGYVALSHVRDVAQPTQPIPLYWVEQREGITKGTRNIFDDAKAPVDWLKEGTRVRYQPASRCAHPNRGDLIRCTVLDENAFAGFNGRRSTQGQRFWMELLPGEIHNSVEDQGIAPPDHANPGAESQVHHCSPPIPIKAGDPVGYLSRYDVQTATATGQQMNSVYWTHLELFSDADDGAINALLDNAAQVNVGKQYLKLIDDPQRPIYLAIKDPGSSGSPPKMLDTHQPVSFEQSVAGSSVPMLIEMSSGATVTDDQGKVWYPSAEQGKYISADAGEVINQYELRKLGYQTLIESNNRADGFYKQDANSDSDVVAPFFQQLFKAIDTDHDGDVSLSELQLAFQNRSLRELINRIVPRHPSEWHQPTIEAIKEWVEKRRQHGEERGGWSEGVKALFKTEVERIEKLEFLSQVPEVNAGKGLWHFEPFELVKWLGSCCVPLKTVQEITMLITSGFEAKALKGKLAYDQVADNSDGQGMSFGFLQWNFGQNTLAGLLKDMHSIDSEKFEACFEKGLEFSAFKKAVFDNGVGSQIQWAVDAQNSRKSAWVQTFRNIGGVSEFNEVQIKHAMRNHENTMQCLEFMRKLKPELMLEVQVVTYVAIYDLCNQQNSLTPAKTEISEKAASKAFASQIEFLTMCVMERAKKAKSQYVADCISRRLGIINKKAVKVSENGYVVMRGNINFDAIVDGVVCGI</sequence>
<protein>
    <recommendedName>
        <fullName evidence="2">EF-hand domain-containing protein</fullName>
    </recommendedName>
</protein>
<reference evidence="3 4" key="1">
    <citation type="submission" date="2015-03" db="EMBL/GenBank/DDBJ databases">
        <authorList>
            <person name="Krishnan R."/>
            <person name="Midha S."/>
            <person name="Patil P.B."/>
            <person name="Rameshkumar N."/>
        </authorList>
    </citation>
    <scope>NUCLEOTIDE SEQUENCE [LARGE SCALE GENOMIC DNA]</scope>
    <source>
        <strain evidence="3 4">L1E11</strain>
    </source>
</reference>
<comment type="caution">
    <text evidence="3">The sequence shown here is derived from an EMBL/GenBank/DDBJ whole genome shotgun (WGS) entry which is preliminary data.</text>
</comment>
<feature type="compositionally biased region" description="Polar residues" evidence="1">
    <location>
        <begin position="1"/>
        <end position="15"/>
    </location>
</feature>
<feature type="domain" description="EF-hand" evidence="2">
    <location>
        <begin position="775"/>
        <end position="810"/>
    </location>
</feature>
<feature type="region of interest" description="Disordered" evidence="1">
    <location>
        <begin position="1"/>
        <end position="26"/>
    </location>
</feature>
<dbReference type="PROSITE" id="PS00018">
    <property type="entry name" value="EF_HAND_1"/>
    <property type="match status" value="1"/>
</dbReference>
<evidence type="ECO:0000313" key="3">
    <source>
        <dbReference type="EMBL" id="PXF29413.1"/>
    </source>
</evidence>
<dbReference type="Proteomes" id="UP000248090">
    <property type="component" value="Unassembled WGS sequence"/>
</dbReference>
<dbReference type="RefSeq" id="WP_110189209.1">
    <property type="nucleotide sequence ID" value="NZ_CP177354.1"/>
</dbReference>
<evidence type="ECO:0000259" key="2">
    <source>
        <dbReference type="PROSITE" id="PS50222"/>
    </source>
</evidence>
<keyword evidence="4" id="KW-1185">Reference proteome</keyword>